<dbReference type="GO" id="GO:0005829">
    <property type="term" value="C:cytosol"/>
    <property type="evidence" value="ECO:0007669"/>
    <property type="project" value="TreeGrafter"/>
</dbReference>
<dbReference type="Pfam" id="PF02775">
    <property type="entry name" value="TPP_enzyme_C"/>
    <property type="match status" value="1"/>
</dbReference>
<evidence type="ECO:0000256" key="3">
    <source>
        <dbReference type="ARBA" id="ARBA00007812"/>
    </source>
</evidence>
<keyword evidence="7 10" id="KW-0786">Thiamine pyrophosphate</keyword>
<feature type="binding site" evidence="9">
    <location>
        <position position="474"/>
    </location>
    <ligand>
        <name>Mg(2+)</name>
        <dbReference type="ChEBI" id="CHEBI:18420"/>
    </ligand>
</feature>
<organism evidence="14 15">
    <name type="scientific">Mucilaginibacter xinganensis</name>
    <dbReference type="NCBI Taxonomy" id="1234841"/>
    <lineage>
        <taxon>Bacteria</taxon>
        <taxon>Pseudomonadati</taxon>
        <taxon>Bacteroidota</taxon>
        <taxon>Sphingobacteriia</taxon>
        <taxon>Sphingobacteriales</taxon>
        <taxon>Sphingobacteriaceae</taxon>
        <taxon>Mucilaginibacter</taxon>
    </lineage>
</organism>
<dbReference type="GO" id="GO:0004737">
    <property type="term" value="F:pyruvate decarboxylase activity"/>
    <property type="evidence" value="ECO:0007669"/>
    <property type="project" value="TreeGrafter"/>
</dbReference>
<dbReference type="Pfam" id="PF00205">
    <property type="entry name" value="TPP_enzyme_M"/>
    <property type="match status" value="1"/>
</dbReference>
<evidence type="ECO:0000256" key="4">
    <source>
        <dbReference type="ARBA" id="ARBA00022723"/>
    </source>
</evidence>
<keyword evidence="6 9" id="KW-0460">Magnesium</keyword>
<evidence type="ECO:0000256" key="9">
    <source>
        <dbReference type="PIRSR" id="PIRSR036565-2"/>
    </source>
</evidence>
<dbReference type="Pfam" id="PF02776">
    <property type="entry name" value="TPP_enzyme_N"/>
    <property type="match status" value="1"/>
</dbReference>
<evidence type="ECO:0000256" key="10">
    <source>
        <dbReference type="RuleBase" id="RU362132"/>
    </source>
</evidence>
<keyword evidence="8" id="KW-0456">Lyase</keyword>
<dbReference type="Gene3D" id="3.40.50.970">
    <property type="match status" value="2"/>
</dbReference>
<evidence type="ECO:0000313" key="15">
    <source>
        <dbReference type="Proteomes" id="UP000215002"/>
    </source>
</evidence>
<dbReference type="KEGG" id="muc:MuYL_0601"/>
<dbReference type="RefSeq" id="WP_094569084.1">
    <property type="nucleotide sequence ID" value="NZ_CP022743.1"/>
</dbReference>
<evidence type="ECO:0000256" key="7">
    <source>
        <dbReference type="ARBA" id="ARBA00023052"/>
    </source>
</evidence>
<accession>A0A223NS44</accession>
<evidence type="ECO:0000259" key="13">
    <source>
        <dbReference type="Pfam" id="PF02776"/>
    </source>
</evidence>
<dbReference type="GO" id="GO:0030976">
    <property type="term" value="F:thiamine pyrophosphate binding"/>
    <property type="evidence" value="ECO:0007669"/>
    <property type="project" value="InterPro"/>
</dbReference>
<evidence type="ECO:0000256" key="8">
    <source>
        <dbReference type="ARBA" id="ARBA00023239"/>
    </source>
</evidence>
<dbReference type="InterPro" id="IPR012001">
    <property type="entry name" value="Thiamin_PyroP_enz_TPP-bd_dom"/>
</dbReference>
<dbReference type="InterPro" id="IPR011766">
    <property type="entry name" value="TPP_enzyme_TPP-bd"/>
</dbReference>
<dbReference type="Gene3D" id="3.40.50.1220">
    <property type="entry name" value="TPP-binding domain"/>
    <property type="match status" value="1"/>
</dbReference>
<protein>
    <submittedName>
        <fullName evidence="14">Indolepyruvate decarboxylase</fullName>
    </submittedName>
</protein>
<dbReference type="GO" id="GO:0000287">
    <property type="term" value="F:magnesium ion binding"/>
    <property type="evidence" value="ECO:0007669"/>
    <property type="project" value="InterPro"/>
</dbReference>
<sequence length="591" mass="64536">MANQNLRFHESPVNAKVSNKKQSQPFTVADYLLTRLKQLNVTEVFQIPGDYVKHFTQALEYFDGITTIGAINELDAAYAADAYGRTRGLAAVSLQYGVSTFSALNAIAGAYVELSPVVVISACPGADARNIGSMYNVLYHHSTGNLAADQEVYAHVTVAAETLSSSVGAAEKIDNLLIAAITHQKPVYIACYKEVWGEPCPKPSKTPLKPLVIKSDPLALENAVAQAWAQITAAKNPMIFAGVEVLRHGLSGLLQQLIDASGFLYTTTSLGKTVLDEKGDKFVGTYSDAASIQSVTELVIAADCFLTLGTIITDDYLIFIESKYADMVLATTQQIRAGYFIYENVTMKDFMEALLHLFKITKGYPLKTVAPAQPIYPEPWLSNSDPQWNDQPDVITYNRFFQHAMKFLTDNHMLKDIVMTYGVSSSLYVATNAYGLSQNSFISSAAWQCIGYETGAASGAQLGSGKRAWTVAGDGGFMMVCQSLSTLARNNLNAVIFVMSNGVYAIEQVYVDITAFEPGPQHKFDAFDILPQWDYLALAKAFGAEGYTVKTVKELEAVLQKLKTKTNKPTLVQVVIPEKDLPGQMQRLGLE</sequence>
<dbReference type="InterPro" id="IPR012000">
    <property type="entry name" value="Thiamin_PyroP_enz_cen_dom"/>
</dbReference>
<evidence type="ECO:0000256" key="5">
    <source>
        <dbReference type="ARBA" id="ARBA00022793"/>
    </source>
</evidence>
<dbReference type="Proteomes" id="UP000215002">
    <property type="component" value="Chromosome"/>
</dbReference>
<evidence type="ECO:0000259" key="11">
    <source>
        <dbReference type="Pfam" id="PF00205"/>
    </source>
</evidence>
<dbReference type="AlphaFoldDB" id="A0A223NS44"/>
<comment type="cofactor">
    <cofactor evidence="2">
        <name>thiamine diphosphate</name>
        <dbReference type="ChEBI" id="CHEBI:58937"/>
    </cofactor>
</comment>
<feature type="binding site" evidence="9">
    <location>
        <position position="501"/>
    </location>
    <ligand>
        <name>Mg(2+)</name>
        <dbReference type="ChEBI" id="CHEBI:18420"/>
    </ligand>
</feature>
<dbReference type="InterPro" id="IPR029035">
    <property type="entry name" value="DHS-like_NAD/FAD-binding_dom"/>
</dbReference>
<comment type="cofactor">
    <cofactor evidence="1">
        <name>a metal cation</name>
        <dbReference type="ChEBI" id="CHEBI:25213"/>
    </cofactor>
</comment>
<evidence type="ECO:0000256" key="2">
    <source>
        <dbReference type="ARBA" id="ARBA00001964"/>
    </source>
</evidence>
<dbReference type="InterPro" id="IPR029061">
    <property type="entry name" value="THDP-binding"/>
</dbReference>
<keyword evidence="5" id="KW-0210">Decarboxylase</keyword>
<name>A0A223NS44_9SPHI</name>
<dbReference type="OrthoDB" id="4494979at2"/>
<dbReference type="PIRSF" id="PIRSF036565">
    <property type="entry name" value="Pyruvt_ip_decrb"/>
    <property type="match status" value="1"/>
</dbReference>
<feature type="domain" description="Thiamine pyrophosphate enzyme TPP-binding" evidence="12">
    <location>
        <begin position="437"/>
        <end position="574"/>
    </location>
</feature>
<dbReference type="PANTHER" id="PTHR43452:SF30">
    <property type="entry name" value="PYRUVATE DECARBOXYLASE ISOZYME 1-RELATED"/>
    <property type="match status" value="1"/>
</dbReference>
<proteinExistence type="inferred from homology"/>
<feature type="domain" description="Thiamine pyrophosphate enzyme central" evidence="11">
    <location>
        <begin position="224"/>
        <end position="314"/>
    </location>
</feature>
<dbReference type="InterPro" id="IPR012110">
    <property type="entry name" value="PDC/IPDC-like"/>
</dbReference>
<evidence type="ECO:0000256" key="1">
    <source>
        <dbReference type="ARBA" id="ARBA00001920"/>
    </source>
</evidence>
<dbReference type="EMBL" id="CP022743">
    <property type="protein sequence ID" value="ASU32504.1"/>
    <property type="molecule type" value="Genomic_DNA"/>
</dbReference>
<keyword evidence="15" id="KW-1185">Reference proteome</keyword>
<dbReference type="PANTHER" id="PTHR43452">
    <property type="entry name" value="PYRUVATE DECARBOXYLASE"/>
    <property type="match status" value="1"/>
</dbReference>
<evidence type="ECO:0000256" key="6">
    <source>
        <dbReference type="ARBA" id="ARBA00022842"/>
    </source>
</evidence>
<evidence type="ECO:0000313" key="14">
    <source>
        <dbReference type="EMBL" id="ASU32504.1"/>
    </source>
</evidence>
<reference evidence="14 15" key="1">
    <citation type="submission" date="2017-08" db="EMBL/GenBank/DDBJ databases">
        <title>Complete genome sequence of Mucilaginibacter sp. strain BJC16-A31.</title>
        <authorList>
            <consortium name="Henan University of Science and Technology"/>
            <person name="You X."/>
        </authorList>
    </citation>
    <scope>NUCLEOTIDE SEQUENCE [LARGE SCALE GENOMIC DNA]</scope>
    <source>
        <strain evidence="14 15">BJC16-A31</strain>
    </source>
</reference>
<feature type="domain" description="Thiamine pyrophosphate enzyme N-terminal TPP-binding" evidence="13">
    <location>
        <begin position="27"/>
        <end position="135"/>
    </location>
</feature>
<evidence type="ECO:0000259" key="12">
    <source>
        <dbReference type="Pfam" id="PF02775"/>
    </source>
</evidence>
<comment type="cofactor">
    <cofactor evidence="9">
        <name>Mg(2+)</name>
        <dbReference type="ChEBI" id="CHEBI:18420"/>
    </cofactor>
    <text evidence="9">Binds 1 Mg(2+) per subunit.</text>
</comment>
<keyword evidence="4 9" id="KW-0479">Metal-binding</keyword>
<keyword evidence="14" id="KW-0670">Pyruvate</keyword>
<dbReference type="GO" id="GO:0000949">
    <property type="term" value="P:aromatic amino acid family catabolic process to alcohol via Ehrlich pathway"/>
    <property type="evidence" value="ECO:0007669"/>
    <property type="project" value="TreeGrafter"/>
</dbReference>
<dbReference type="SUPFAM" id="SSF52518">
    <property type="entry name" value="Thiamin diphosphate-binding fold (THDP-binding)"/>
    <property type="match status" value="2"/>
</dbReference>
<comment type="similarity">
    <text evidence="3 10">Belongs to the TPP enzyme family.</text>
</comment>
<gene>
    <name evidence="14" type="ORF">MuYL_0601</name>
</gene>
<dbReference type="SUPFAM" id="SSF52467">
    <property type="entry name" value="DHS-like NAD/FAD-binding domain"/>
    <property type="match status" value="1"/>
</dbReference>